<evidence type="ECO:0000256" key="2">
    <source>
        <dbReference type="SAM" id="SignalP"/>
    </source>
</evidence>
<evidence type="ECO:0000256" key="1">
    <source>
        <dbReference type="SAM" id="MobiDB-lite"/>
    </source>
</evidence>
<feature type="compositionally biased region" description="Acidic residues" evidence="1">
    <location>
        <begin position="80"/>
        <end position="89"/>
    </location>
</feature>
<organism evidence="3 4">
    <name type="scientific">Linnemannia schmuckeri</name>
    <dbReference type="NCBI Taxonomy" id="64567"/>
    <lineage>
        <taxon>Eukaryota</taxon>
        <taxon>Fungi</taxon>
        <taxon>Fungi incertae sedis</taxon>
        <taxon>Mucoromycota</taxon>
        <taxon>Mortierellomycotina</taxon>
        <taxon>Mortierellomycetes</taxon>
        <taxon>Mortierellales</taxon>
        <taxon>Mortierellaceae</taxon>
        <taxon>Linnemannia</taxon>
    </lineage>
</organism>
<keyword evidence="2" id="KW-0732">Signal</keyword>
<comment type="caution">
    <text evidence="3">The sequence shown here is derived from an EMBL/GenBank/DDBJ whole genome shotgun (WGS) entry which is preliminary data.</text>
</comment>
<keyword evidence="4" id="KW-1185">Reference proteome</keyword>
<dbReference type="OrthoDB" id="2436447at2759"/>
<proteinExistence type="predicted"/>
<dbReference type="Proteomes" id="UP000748756">
    <property type="component" value="Unassembled WGS sequence"/>
</dbReference>
<feature type="compositionally biased region" description="Low complexity" evidence="1">
    <location>
        <begin position="62"/>
        <end position="79"/>
    </location>
</feature>
<dbReference type="AlphaFoldDB" id="A0A9P5RXM7"/>
<evidence type="ECO:0000313" key="4">
    <source>
        <dbReference type="Proteomes" id="UP000748756"/>
    </source>
</evidence>
<accession>A0A9P5RXM7</accession>
<feature type="compositionally biased region" description="Low complexity" evidence="1">
    <location>
        <begin position="151"/>
        <end position="163"/>
    </location>
</feature>
<feature type="signal peptide" evidence="2">
    <location>
        <begin position="1"/>
        <end position="25"/>
    </location>
</feature>
<sequence length="169" mass="17146">MILKYLSSLRLILILVLAAAGPVLATTVEASVAATATTPPSTANLGPSRPIPMIKSLMAVDPSSSSSPQTPSQTTTEEPTGQDEGAEEASGERPSSIRRVSGWPPSLKIEIDELEVGGLATPSVQTLLRNLKSGFINFGNVDLGSSGSGAGPAEAGSSGVEAGQVVEYA</sequence>
<reference evidence="3" key="1">
    <citation type="journal article" date="2020" name="Fungal Divers.">
        <title>Resolving the Mortierellaceae phylogeny through synthesis of multi-gene phylogenetics and phylogenomics.</title>
        <authorList>
            <person name="Vandepol N."/>
            <person name="Liber J."/>
            <person name="Desiro A."/>
            <person name="Na H."/>
            <person name="Kennedy M."/>
            <person name="Barry K."/>
            <person name="Grigoriev I.V."/>
            <person name="Miller A.N."/>
            <person name="O'Donnell K."/>
            <person name="Stajich J.E."/>
            <person name="Bonito G."/>
        </authorList>
    </citation>
    <scope>NUCLEOTIDE SEQUENCE</scope>
    <source>
        <strain evidence="3">NRRL 6426</strain>
    </source>
</reference>
<evidence type="ECO:0000313" key="3">
    <source>
        <dbReference type="EMBL" id="KAF9150203.1"/>
    </source>
</evidence>
<feature type="region of interest" description="Disordered" evidence="1">
    <location>
        <begin position="147"/>
        <end position="169"/>
    </location>
</feature>
<feature type="region of interest" description="Disordered" evidence="1">
    <location>
        <begin position="59"/>
        <end position="102"/>
    </location>
</feature>
<protein>
    <submittedName>
        <fullName evidence="3">Uncharacterized protein</fullName>
    </submittedName>
</protein>
<feature type="chain" id="PRO_5040176708" evidence="2">
    <location>
        <begin position="26"/>
        <end position="169"/>
    </location>
</feature>
<name>A0A9P5RXM7_9FUNG</name>
<gene>
    <name evidence="3" type="ORF">BG015_008000</name>
</gene>
<dbReference type="EMBL" id="JAAAUQ010000442">
    <property type="protein sequence ID" value="KAF9150203.1"/>
    <property type="molecule type" value="Genomic_DNA"/>
</dbReference>